<keyword evidence="1" id="KW-0472">Membrane</keyword>
<dbReference type="Proteomes" id="UP000192591">
    <property type="component" value="Unassembled WGS sequence"/>
</dbReference>
<comment type="caution">
    <text evidence="2">The sequence shown here is derived from an EMBL/GenBank/DDBJ whole genome shotgun (WGS) entry which is preliminary data.</text>
</comment>
<organism evidence="2 3">
    <name type="scientific">Saccharomonospora piscinae</name>
    <dbReference type="NCBI Taxonomy" id="687388"/>
    <lineage>
        <taxon>Bacteria</taxon>
        <taxon>Bacillati</taxon>
        <taxon>Actinomycetota</taxon>
        <taxon>Actinomycetes</taxon>
        <taxon>Pseudonocardiales</taxon>
        <taxon>Pseudonocardiaceae</taxon>
        <taxon>Saccharomonospora</taxon>
    </lineage>
</organism>
<evidence type="ECO:0000256" key="1">
    <source>
        <dbReference type="SAM" id="Phobius"/>
    </source>
</evidence>
<protein>
    <recommendedName>
        <fullName evidence="4">Membrane protein (DUF2306)</fullName>
    </recommendedName>
</protein>
<feature type="transmembrane region" description="Helical" evidence="1">
    <location>
        <begin position="131"/>
        <end position="156"/>
    </location>
</feature>
<feature type="transmembrane region" description="Helical" evidence="1">
    <location>
        <begin position="73"/>
        <end position="94"/>
    </location>
</feature>
<dbReference type="STRING" id="1962155.B1813_10405"/>
<reference evidence="2 3" key="1">
    <citation type="submission" date="2017-02" db="EMBL/GenBank/DDBJ databases">
        <title>Draft genome of Saccharomonospora sp. 154.</title>
        <authorList>
            <person name="Alonso-Carmona G.S."/>
            <person name="De La Haba R."/>
            <person name="Vera-Gargallo B."/>
            <person name="Sandoval-Trujillo A.H."/>
            <person name="Ramirez-Duran N."/>
            <person name="Ventosa A."/>
        </authorList>
    </citation>
    <scope>NUCLEOTIDE SEQUENCE [LARGE SCALE GENOMIC DNA]</scope>
    <source>
        <strain evidence="2 3">LRS4.154</strain>
    </source>
</reference>
<accession>A0A1V9A806</accession>
<dbReference type="Pfam" id="PF10067">
    <property type="entry name" value="DUF2306"/>
    <property type="match status" value="1"/>
</dbReference>
<dbReference type="InterPro" id="IPR018750">
    <property type="entry name" value="DUF2306_membrane"/>
</dbReference>
<feature type="transmembrane region" description="Helical" evidence="1">
    <location>
        <begin position="34"/>
        <end position="61"/>
    </location>
</feature>
<gene>
    <name evidence="2" type="ORF">B1813_10405</name>
</gene>
<name>A0A1V9A806_SACPI</name>
<evidence type="ECO:0008006" key="4">
    <source>
        <dbReference type="Google" id="ProtNLM"/>
    </source>
</evidence>
<keyword evidence="3" id="KW-1185">Reference proteome</keyword>
<evidence type="ECO:0000313" key="3">
    <source>
        <dbReference type="Proteomes" id="UP000192591"/>
    </source>
</evidence>
<sequence>MALVVLGFLFFQLSPFRELNEATAPIPPHDGFPAYFPILLTHMFFGTVAMITVVLQLWPWLRRNHPKVHRVSGRFYVVSTLISGCLGLIIVPFAPIVGQIGVSMATITWMAVTTMAFVRARQGQFVKHRRLMLYSFAIVMNNVWGLLLGRIGFTMLDVIDLLYIQEGVRWLGWVGNLMLVQWWIYRTEDRQRARTVRNPEVVA</sequence>
<proteinExistence type="predicted"/>
<feature type="transmembrane region" description="Helical" evidence="1">
    <location>
        <begin position="100"/>
        <end position="119"/>
    </location>
</feature>
<feature type="transmembrane region" description="Helical" evidence="1">
    <location>
        <begin position="168"/>
        <end position="185"/>
    </location>
</feature>
<keyword evidence="1" id="KW-1133">Transmembrane helix</keyword>
<dbReference type="AlphaFoldDB" id="A0A1V9A806"/>
<keyword evidence="1" id="KW-0812">Transmembrane</keyword>
<evidence type="ECO:0000313" key="2">
    <source>
        <dbReference type="EMBL" id="OQO93190.1"/>
    </source>
</evidence>
<dbReference type="EMBL" id="MWIH01000005">
    <property type="protein sequence ID" value="OQO93190.1"/>
    <property type="molecule type" value="Genomic_DNA"/>
</dbReference>